<dbReference type="InterPro" id="IPR003961">
    <property type="entry name" value="FN3_dom"/>
</dbReference>
<keyword evidence="2" id="KW-1133">Transmembrane helix</keyword>
<evidence type="ECO:0000313" key="6">
    <source>
        <dbReference type="Proteomes" id="UP001187343"/>
    </source>
</evidence>
<feature type="transmembrane region" description="Helical" evidence="2">
    <location>
        <begin position="230"/>
        <end position="253"/>
    </location>
</feature>
<evidence type="ECO:0000256" key="2">
    <source>
        <dbReference type="SAM" id="Phobius"/>
    </source>
</evidence>
<dbReference type="PANTHER" id="PTHR20859:SF87">
    <property type="entry name" value="CYTOKINE RECEPTOR FAMILY MEMBER B13-RELATED"/>
    <property type="match status" value="1"/>
</dbReference>
<dbReference type="GO" id="GO:0005886">
    <property type="term" value="C:plasma membrane"/>
    <property type="evidence" value="ECO:0007669"/>
    <property type="project" value="TreeGrafter"/>
</dbReference>
<accession>A0AA88TXH5</accession>
<evidence type="ECO:0000256" key="3">
    <source>
        <dbReference type="SAM" id="SignalP"/>
    </source>
</evidence>
<dbReference type="GO" id="GO:0004896">
    <property type="term" value="F:cytokine receptor activity"/>
    <property type="evidence" value="ECO:0007669"/>
    <property type="project" value="TreeGrafter"/>
</dbReference>
<feature type="compositionally biased region" description="Polar residues" evidence="1">
    <location>
        <begin position="273"/>
        <end position="292"/>
    </location>
</feature>
<dbReference type="AlphaFoldDB" id="A0AA88TXH5"/>
<dbReference type="EMBL" id="JAUYZG010000010">
    <property type="protein sequence ID" value="KAK2896349.1"/>
    <property type="molecule type" value="Genomic_DNA"/>
</dbReference>
<feature type="signal peptide" evidence="3">
    <location>
        <begin position="1"/>
        <end position="23"/>
    </location>
</feature>
<sequence length="372" mass="41817">MTMKKDTVVQFGLFYALLFPVFSFVHSPANVSVVCHNFVNVLYWNYSNSTEQLKFSVNVDPYESESQTVDTSQTYLDISNYTRDAGDDYLVSVTAHDGQEKSESISIKFTYSKDYFDENKHKYKCSLDFPAVNTSVHKDVIEASFQHPFLLHQQNILKQEFMYKVSHDEQSFPYSCSVKHELCIAKIHLNEGIAGQFELKFEGKIAGIPLNTSRNVWVPQKTHEIDKTGLIAALLGGGTIVLFIIMGVVWLLCRKWSKIPKIPEVLRGLIPGQSPTSQPELTEVSPMTSQRHTPLLTGDSCDSPPISLTEENCKANTDSTEVDLPEEVSEEDVNNDDSEGFGRSSDYDSPKFLQEMCKGDVIEGYGPRPPVI</sequence>
<dbReference type="InterPro" id="IPR050650">
    <property type="entry name" value="Type-II_Cytokine-TF_Rcpt"/>
</dbReference>
<keyword evidence="3" id="KW-0732">Signal</keyword>
<gene>
    <name evidence="5" type="ORF">Q8A67_010837</name>
</gene>
<dbReference type="SUPFAM" id="SSF49265">
    <property type="entry name" value="Fibronectin type III"/>
    <property type="match status" value="1"/>
</dbReference>
<proteinExistence type="predicted"/>
<name>A0AA88TXH5_9TELE</name>
<keyword evidence="6" id="KW-1185">Reference proteome</keyword>
<comment type="caution">
    <text evidence="5">The sequence shown here is derived from an EMBL/GenBank/DDBJ whole genome shotgun (WGS) entry which is preliminary data.</text>
</comment>
<evidence type="ECO:0000256" key="1">
    <source>
        <dbReference type="SAM" id="MobiDB-lite"/>
    </source>
</evidence>
<dbReference type="Proteomes" id="UP001187343">
    <property type="component" value="Unassembled WGS sequence"/>
</dbReference>
<feature type="compositionally biased region" description="Acidic residues" evidence="1">
    <location>
        <begin position="320"/>
        <end position="339"/>
    </location>
</feature>
<organism evidence="5 6">
    <name type="scientific">Cirrhinus molitorella</name>
    <name type="common">mud carp</name>
    <dbReference type="NCBI Taxonomy" id="172907"/>
    <lineage>
        <taxon>Eukaryota</taxon>
        <taxon>Metazoa</taxon>
        <taxon>Chordata</taxon>
        <taxon>Craniata</taxon>
        <taxon>Vertebrata</taxon>
        <taxon>Euteleostomi</taxon>
        <taxon>Actinopterygii</taxon>
        <taxon>Neopterygii</taxon>
        <taxon>Teleostei</taxon>
        <taxon>Ostariophysi</taxon>
        <taxon>Cypriniformes</taxon>
        <taxon>Cyprinidae</taxon>
        <taxon>Labeoninae</taxon>
        <taxon>Labeonini</taxon>
        <taxon>Cirrhinus</taxon>
    </lineage>
</organism>
<feature type="chain" id="PRO_5041639698" description="Fibronectin type-III domain-containing protein" evidence="3">
    <location>
        <begin position="24"/>
        <end position="372"/>
    </location>
</feature>
<dbReference type="PANTHER" id="PTHR20859">
    <property type="entry name" value="INTERFERON/INTERLEUKIN RECEPTOR"/>
    <property type="match status" value="1"/>
</dbReference>
<dbReference type="InterPro" id="IPR013783">
    <property type="entry name" value="Ig-like_fold"/>
</dbReference>
<keyword evidence="2" id="KW-0812">Transmembrane</keyword>
<reference evidence="5" key="1">
    <citation type="submission" date="2023-08" db="EMBL/GenBank/DDBJ databases">
        <title>Chromosome-level Genome Assembly of mud carp (Cirrhinus molitorella).</title>
        <authorList>
            <person name="Liu H."/>
        </authorList>
    </citation>
    <scope>NUCLEOTIDE SEQUENCE</scope>
    <source>
        <strain evidence="5">Prfri</strain>
        <tissue evidence="5">Muscle</tissue>
    </source>
</reference>
<dbReference type="Pfam" id="PF01108">
    <property type="entry name" value="Tissue_fac"/>
    <property type="match status" value="1"/>
</dbReference>
<feature type="domain" description="Fibronectin type-III" evidence="4">
    <location>
        <begin position="18"/>
        <end position="103"/>
    </location>
</feature>
<dbReference type="Gene3D" id="2.60.40.10">
    <property type="entry name" value="Immunoglobulins"/>
    <property type="match status" value="1"/>
</dbReference>
<keyword evidence="2" id="KW-0472">Membrane</keyword>
<evidence type="ECO:0000313" key="5">
    <source>
        <dbReference type="EMBL" id="KAK2896349.1"/>
    </source>
</evidence>
<protein>
    <recommendedName>
        <fullName evidence="4">Fibronectin type-III domain-containing protein</fullName>
    </recommendedName>
</protein>
<evidence type="ECO:0000259" key="4">
    <source>
        <dbReference type="Pfam" id="PF01108"/>
    </source>
</evidence>
<dbReference type="InterPro" id="IPR036116">
    <property type="entry name" value="FN3_sf"/>
</dbReference>
<feature type="region of interest" description="Disordered" evidence="1">
    <location>
        <begin position="268"/>
        <end position="350"/>
    </location>
</feature>